<dbReference type="AlphaFoldDB" id="A0A4Q4TT56"/>
<organism evidence="1 2">
    <name type="scientific">Monosporascus ibericus</name>
    <dbReference type="NCBI Taxonomy" id="155417"/>
    <lineage>
        <taxon>Eukaryota</taxon>
        <taxon>Fungi</taxon>
        <taxon>Dikarya</taxon>
        <taxon>Ascomycota</taxon>
        <taxon>Pezizomycotina</taxon>
        <taxon>Sordariomycetes</taxon>
        <taxon>Xylariomycetidae</taxon>
        <taxon>Xylariales</taxon>
        <taxon>Xylariales incertae sedis</taxon>
        <taxon>Monosporascus</taxon>
    </lineage>
</organism>
<keyword evidence="2" id="KW-1185">Reference proteome</keyword>
<protein>
    <submittedName>
        <fullName evidence="1">Uncharacterized protein</fullName>
    </submittedName>
</protein>
<reference evidence="1 2" key="1">
    <citation type="submission" date="2018-06" db="EMBL/GenBank/DDBJ databases">
        <title>Complete Genomes of Monosporascus.</title>
        <authorList>
            <person name="Robinson A.J."/>
            <person name="Natvig D.O."/>
        </authorList>
    </citation>
    <scope>NUCLEOTIDE SEQUENCE [LARGE SCALE GENOMIC DNA]</scope>
    <source>
        <strain evidence="1 2">CBS 110550</strain>
    </source>
</reference>
<evidence type="ECO:0000313" key="1">
    <source>
        <dbReference type="EMBL" id="RYP08663.1"/>
    </source>
</evidence>
<comment type="caution">
    <text evidence="1">The sequence shown here is derived from an EMBL/GenBank/DDBJ whole genome shotgun (WGS) entry which is preliminary data.</text>
</comment>
<sequence>MSDDITQQIRPEPSMNVYGADGSLVYRNTSGGKLWVRPSGISSPHLAQRVVALPVERLVIRKYGHFQLRLALICANIRIDLPRDIRLEPARIRRASVGGPCMDMGGFELVSEYQYDIRITEPYAHKGLPILPFWAIERRQWNRDGGILTSFDQRDWAVDQATNVVEDPARVLENYADIGKPPEAIIYIIIQARGVGFIVEIVESNTTRSQREGCD</sequence>
<accession>A0A4Q4TT56</accession>
<gene>
    <name evidence="1" type="ORF">DL764_001791</name>
</gene>
<dbReference type="Proteomes" id="UP000293360">
    <property type="component" value="Unassembled WGS sequence"/>
</dbReference>
<evidence type="ECO:0000313" key="2">
    <source>
        <dbReference type="Proteomes" id="UP000293360"/>
    </source>
</evidence>
<dbReference type="EMBL" id="QJNU01000057">
    <property type="protein sequence ID" value="RYP08663.1"/>
    <property type="molecule type" value="Genomic_DNA"/>
</dbReference>
<proteinExistence type="predicted"/>
<name>A0A4Q4TT56_9PEZI</name>